<gene>
    <name evidence="1" type="ordered locus">Tery_0230</name>
</gene>
<dbReference type="RefSeq" id="WP_011610114.1">
    <property type="nucleotide sequence ID" value="NC_008312.1"/>
</dbReference>
<dbReference type="AlphaFoldDB" id="Q119V6"/>
<sequence>MKFNVINQKNLPFKTVLIDSCYATQRLIALIDNMRKIYYCSEKLIQSIDDTCGAEKFATLSWNESERKSGKIIKIKGIILR</sequence>
<name>Q119V6_TRIEI</name>
<evidence type="ECO:0008006" key="2">
    <source>
        <dbReference type="Google" id="ProtNLM"/>
    </source>
</evidence>
<protein>
    <recommendedName>
        <fullName evidence="2">Transposase IS701-like DDE domain-containing protein</fullName>
    </recommendedName>
</protein>
<proteinExistence type="predicted"/>
<organism evidence="1">
    <name type="scientific">Trichodesmium erythraeum (strain IMS101)</name>
    <dbReference type="NCBI Taxonomy" id="203124"/>
    <lineage>
        <taxon>Bacteria</taxon>
        <taxon>Bacillati</taxon>
        <taxon>Cyanobacteriota</taxon>
        <taxon>Cyanophyceae</taxon>
        <taxon>Oscillatoriophycideae</taxon>
        <taxon>Oscillatoriales</taxon>
        <taxon>Microcoleaceae</taxon>
        <taxon>Trichodesmium</taxon>
    </lineage>
</organism>
<dbReference type="KEGG" id="ter:Tery_0230"/>
<accession>Q119V6</accession>
<evidence type="ECO:0000313" key="1">
    <source>
        <dbReference type="EMBL" id="ABG49718.1"/>
    </source>
</evidence>
<dbReference type="eggNOG" id="COG3385">
    <property type="taxonomic scope" value="Bacteria"/>
</dbReference>
<dbReference type="EMBL" id="CP000393">
    <property type="protein sequence ID" value="ABG49718.1"/>
    <property type="molecule type" value="Genomic_DNA"/>
</dbReference>
<dbReference type="HOGENOM" id="CLU_180530_0_0_3"/>
<reference evidence="1" key="1">
    <citation type="submission" date="2006-06" db="EMBL/GenBank/DDBJ databases">
        <title>Complete sequence of Trichodesmium erythraeum IMS101.</title>
        <authorList>
            <consortium name="US DOE Joint Genome Institute"/>
            <person name="Copeland A."/>
            <person name="Lucas S."/>
            <person name="Lapidus A."/>
            <person name="Barry K."/>
            <person name="Detter J.C."/>
            <person name="Glavina del Rio T."/>
            <person name="Hammon N."/>
            <person name="Israni S."/>
            <person name="Dalin E."/>
            <person name="Tice H."/>
            <person name="Pitluck S."/>
            <person name="Kiss H."/>
            <person name="Munk A.C."/>
            <person name="Brettin T."/>
            <person name="Bruce D."/>
            <person name="Han C."/>
            <person name="Tapia R."/>
            <person name="Gilna P."/>
            <person name="Schmutz J."/>
            <person name="Larimer F."/>
            <person name="Land M."/>
            <person name="Hauser L."/>
            <person name="Kyrpides N."/>
            <person name="Kim E."/>
            <person name="Richardson P."/>
        </authorList>
    </citation>
    <scope>NUCLEOTIDE SEQUENCE [LARGE SCALE GENOMIC DNA]</scope>
    <source>
        <strain evidence="1">IMS101</strain>
    </source>
</reference>
<dbReference type="OrthoDB" id="419069at2"/>